<name>K6E8U7_9BACI</name>
<gene>
    <name evidence="4" type="ORF">BABA_08241</name>
</gene>
<dbReference type="eggNOG" id="COG1361">
    <property type="taxonomic scope" value="Bacteria"/>
</dbReference>
<dbReference type="RefSeq" id="WP_007084671.1">
    <property type="nucleotide sequence ID" value="NZ_AJLS01000054.1"/>
</dbReference>
<protein>
    <submittedName>
        <fullName evidence="4">Xylose isomerase</fullName>
    </submittedName>
</protein>
<dbReference type="AlphaFoldDB" id="K6E8U7"/>
<dbReference type="OrthoDB" id="127797at2"/>
<dbReference type="InterPro" id="IPR032675">
    <property type="entry name" value="LRR_dom_sf"/>
</dbReference>
<dbReference type="InterPro" id="IPR013022">
    <property type="entry name" value="Xyl_isomerase-like_TIM-brl"/>
</dbReference>
<dbReference type="SUPFAM" id="SSF52058">
    <property type="entry name" value="L domain-like"/>
    <property type="match status" value="1"/>
</dbReference>
<dbReference type="eggNOG" id="COG1082">
    <property type="taxonomic scope" value="Bacteria"/>
</dbReference>
<dbReference type="Pfam" id="PF13306">
    <property type="entry name" value="LRR_5"/>
    <property type="match status" value="2"/>
</dbReference>
<dbReference type="eggNOG" id="COG4886">
    <property type="taxonomic scope" value="Bacteria"/>
</dbReference>
<accession>K6E8U7</accession>
<sequence length="986" mass="109971">MYKKARKVLSIILATLLTLTSLQFTLGTKVQAADNAADGEAIITFDTNTGLLDLLAQAGYDSTNPEQAAKLKTIIVKAGKAKKTLANADFNPAGKSFSNYKNLTSFTIEKPDDPTYLTWNGGKLPNNAFKGLTNLKDVKIGIDTSNIGSSAFEGCSLLEKAEFGLTRTISPGAFKGNTSLKSLTFNKTYLPVAFDEFPGEPTDWFKDVNTDNLIIYVPTVAVSVFKDDEDWINNCVGCTFTSNDDDAEKDADAGPRATKEVVINNFTTKKLKDAIDKYKFDYSDIKVLTIEAGVLDPADCAFIATSLKKLEELYIIGTANFVNGTIPKNAFEGNRYLTKVKADNVTTIGVKAFNLFESLTEVDFPNVTTISSQAFAQTKGSTASMLKIARFPKVKVIEQRAFYFCVSLEQLYLGSVPPTLTVPEGKQGLWFNYVTDMTIHVPDKAAYDEYIKLENNDQIDWSALDFIADSGEVLPVVERAPEYIDADYDYLRVDQDQALPYYNGEFKTSLNLYTFNMNINSWIQGRTSPVPMTTIEAIQWAHDHGFDAVDVTCYYLPGYSNTAMPTPKQQEEILAYAKEIKEFSAKLGIAISGTGIQNNFADPNKARRDLDIERIKFYIKVAHEMGAPIIRVFTGPPPVDIKRTGWEAIMQDRIVPDVRVIADYARDNYPDVEIGIQNHGDMLATANQVLRFLELLDRDNVGIVNDTGFYKDFLTTDGRQYDWYKDIALVLPYSNNFQVKKKPAGAESEELMDLERLFRDIRRSSYRGYIPVELLWLPADEGYPGKLDTPPYEETLAFLKMMKKVMEDTKRNNIYSDLSDISLSSGALKEDFTSEKTSYTQLVANSVTSLTVTPMKAEAEATVEVNGTIVESGQPSKEILLNAGVNTITIVVTGTDKSTKTYTIEVTRDKLTFNNLYQLIDDATIQHGQKDALKAHISSAEKAKTADQRQKHLENSLKFVEGMSDKHIDASSRRDIKTYLRIMLNQ</sequence>
<feature type="signal peptide" evidence="1">
    <location>
        <begin position="1"/>
        <end position="32"/>
    </location>
</feature>
<dbReference type="PATRIC" id="fig|1117379.3.peg.1723"/>
<proteinExistence type="predicted"/>
<dbReference type="Gene3D" id="3.20.20.150">
    <property type="entry name" value="Divalent-metal-dependent TIM barrel enzymes"/>
    <property type="match status" value="1"/>
</dbReference>
<dbReference type="SUPFAM" id="SSF51658">
    <property type="entry name" value="Xylose isomerase-like"/>
    <property type="match status" value="1"/>
</dbReference>
<evidence type="ECO:0000256" key="1">
    <source>
        <dbReference type="SAM" id="SignalP"/>
    </source>
</evidence>
<comment type="caution">
    <text evidence="4">The sequence shown here is derived from an EMBL/GenBank/DDBJ whole genome shotgun (WGS) entry which is preliminary data.</text>
</comment>
<keyword evidence="4" id="KW-0413">Isomerase</keyword>
<dbReference type="STRING" id="1117379.BABA_08241"/>
<feature type="chain" id="PRO_5003894144" evidence="1">
    <location>
        <begin position="33"/>
        <end position="986"/>
    </location>
</feature>
<evidence type="ECO:0000259" key="2">
    <source>
        <dbReference type="Pfam" id="PF01261"/>
    </source>
</evidence>
<dbReference type="PANTHER" id="PTHR45661">
    <property type="entry name" value="SURFACE ANTIGEN"/>
    <property type="match status" value="1"/>
</dbReference>
<dbReference type="PANTHER" id="PTHR45661:SF3">
    <property type="entry name" value="IG-LIKE DOMAIN-CONTAINING PROTEIN"/>
    <property type="match status" value="1"/>
</dbReference>
<feature type="domain" description="Xylose isomerase-like TIM barrel" evidence="2">
    <location>
        <begin position="538"/>
        <end position="787"/>
    </location>
</feature>
<dbReference type="GO" id="GO:0016853">
    <property type="term" value="F:isomerase activity"/>
    <property type="evidence" value="ECO:0007669"/>
    <property type="project" value="UniProtKB-KW"/>
</dbReference>
<dbReference type="InterPro" id="IPR025883">
    <property type="entry name" value="Cadherin-like_domain"/>
</dbReference>
<dbReference type="Pfam" id="PF01261">
    <property type="entry name" value="AP_endonuc_2"/>
    <property type="match status" value="1"/>
</dbReference>
<dbReference type="InterPro" id="IPR053139">
    <property type="entry name" value="Surface_bspA-like"/>
</dbReference>
<feature type="domain" description="Cadherin-like beta-sandwich-like" evidence="3">
    <location>
        <begin position="818"/>
        <end position="908"/>
    </location>
</feature>
<evidence type="ECO:0000259" key="3">
    <source>
        <dbReference type="Pfam" id="PF12733"/>
    </source>
</evidence>
<dbReference type="Proteomes" id="UP000006316">
    <property type="component" value="Unassembled WGS sequence"/>
</dbReference>
<dbReference type="InterPro" id="IPR026906">
    <property type="entry name" value="LRR_5"/>
</dbReference>
<keyword evidence="5" id="KW-1185">Reference proteome</keyword>
<dbReference type="EMBL" id="AJLS01000054">
    <property type="protein sequence ID" value="EKN69766.1"/>
    <property type="molecule type" value="Genomic_DNA"/>
</dbReference>
<evidence type="ECO:0000313" key="4">
    <source>
        <dbReference type="EMBL" id="EKN69766.1"/>
    </source>
</evidence>
<dbReference type="Pfam" id="PF12733">
    <property type="entry name" value="Cadherin-like"/>
    <property type="match status" value="1"/>
</dbReference>
<dbReference type="InterPro" id="IPR036237">
    <property type="entry name" value="Xyl_isomerase-like_sf"/>
</dbReference>
<organism evidence="4 5">
    <name type="scientific">Neobacillus bataviensis LMG 21833</name>
    <dbReference type="NCBI Taxonomy" id="1117379"/>
    <lineage>
        <taxon>Bacteria</taxon>
        <taxon>Bacillati</taxon>
        <taxon>Bacillota</taxon>
        <taxon>Bacilli</taxon>
        <taxon>Bacillales</taxon>
        <taxon>Bacillaceae</taxon>
        <taxon>Neobacillus</taxon>
    </lineage>
</organism>
<dbReference type="Gene3D" id="3.80.10.10">
    <property type="entry name" value="Ribonuclease Inhibitor"/>
    <property type="match status" value="2"/>
</dbReference>
<evidence type="ECO:0000313" key="5">
    <source>
        <dbReference type="Proteomes" id="UP000006316"/>
    </source>
</evidence>
<keyword evidence="1" id="KW-0732">Signal</keyword>
<reference evidence="4 5" key="1">
    <citation type="journal article" date="2012" name="Front. Microbiol.">
        <title>Redundancy and modularity in membrane-associated dissimilatory nitrate reduction in Bacillus.</title>
        <authorList>
            <person name="Heylen K."/>
            <person name="Keltjens J."/>
        </authorList>
    </citation>
    <scope>NUCLEOTIDE SEQUENCE [LARGE SCALE GENOMIC DNA]</scope>
    <source>
        <strain evidence="5">LMG 21833T</strain>
    </source>
</reference>
<dbReference type="CDD" id="cd00945">
    <property type="entry name" value="Aldolase_Class_I"/>
    <property type="match status" value="1"/>
</dbReference>